<evidence type="ECO:0000313" key="3">
    <source>
        <dbReference type="EMBL" id="OUJ18602.1"/>
    </source>
</evidence>
<dbReference type="AlphaFoldDB" id="A0A1Y3GAX1"/>
<dbReference type="Pfam" id="PF26255">
    <property type="entry name" value="Viral_env_HRPV"/>
    <property type="match status" value="1"/>
</dbReference>
<sequence length="415" mass="47641">MNRDEKTFHTTIGNHLKDTENIVWSKIKIQAAKDLENGVPLSIAKTNATNIVSDHYSGIQKNMDMQLNSQLKTLIHLKNLNNKSETIYTDPFTAEFKYEYSSWQDGSTQTNTKTDSQFQTINNTVTLLNGTEINVTDLAKKEVPSVPNNHGTKIFHYITYSDQPTMDGAAECIESTIKIKSPFDEKSIVINNCNWNLLQQKLIERHNMMVDNANTYITEIHGHYTEGEINQTDIIDPYILAGHLNTQYNQTGYYGYAASELALLGINTTLNERFEITIKNHPTYPTNKTLTGMLFTNHDFNGTMTIKNDNTYNTTSWTNPIYLINNEGIQTLQNTKFHITKITDYEGNKIEKTTLQPYIQQEINPEKLNKDLQQLQEMYNEILDTNHSGIYLPNTQTNYWIYIATILLAILIIRR</sequence>
<gene>
    <name evidence="3" type="ORF">AMET1_0248</name>
</gene>
<keyword evidence="4" id="KW-1185">Reference proteome</keyword>
<keyword evidence="1" id="KW-0812">Transmembrane</keyword>
<protein>
    <submittedName>
        <fullName evidence="3">Major capsid protein of His2 family of spindle-shaped halovirus</fullName>
    </submittedName>
</protein>
<comment type="caution">
    <text evidence="3">The sequence shown here is derived from an EMBL/GenBank/DDBJ whole genome shotgun (WGS) entry which is preliminary data.</text>
</comment>
<feature type="domain" description="Envelope protein N-terminal" evidence="2">
    <location>
        <begin position="2"/>
        <end position="265"/>
    </location>
</feature>
<dbReference type="OrthoDB" id="293768at2157"/>
<evidence type="ECO:0000259" key="2">
    <source>
        <dbReference type="Pfam" id="PF26255"/>
    </source>
</evidence>
<evidence type="ECO:0000313" key="4">
    <source>
        <dbReference type="Proteomes" id="UP000195137"/>
    </source>
</evidence>
<keyword evidence="1" id="KW-0472">Membrane</keyword>
<dbReference type="EMBL" id="MRZU01000003">
    <property type="protein sequence ID" value="OUJ18602.1"/>
    <property type="molecule type" value="Genomic_DNA"/>
</dbReference>
<dbReference type="RefSeq" id="WP_086636677.1">
    <property type="nucleotide sequence ID" value="NZ_MRZU01000003.1"/>
</dbReference>
<accession>A0A1Y3GAX1</accession>
<feature type="transmembrane region" description="Helical" evidence="1">
    <location>
        <begin position="397"/>
        <end position="413"/>
    </location>
</feature>
<reference evidence="3 4" key="1">
    <citation type="submission" date="2016-12" db="EMBL/GenBank/DDBJ databases">
        <title>Discovery of methanogenic haloarchaea.</title>
        <authorList>
            <person name="Sorokin D.Y."/>
            <person name="Makarova K.S."/>
            <person name="Abbas B."/>
            <person name="Ferrer M."/>
            <person name="Golyshin P.N."/>
        </authorList>
    </citation>
    <scope>NUCLEOTIDE SEQUENCE [LARGE SCALE GENOMIC DNA]</scope>
    <source>
        <strain evidence="3">AMET1</strain>
    </source>
</reference>
<keyword evidence="1" id="KW-1133">Transmembrane helix</keyword>
<proteinExistence type="predicted"/>
<evidence type="ECO:0000256" key="1">
    <source>
        <dbReference type="SAM" id="Phobius"/>
    </source>
</evidence>
<dbReference type="Proteomes" id="UP000195137">
    <property type="component" value="Unassembled WGS sequence"/>
</dbReference>
<dbReference type="InterPro" id="IPR058677">
    <property type="entry name" value="ORF4_N"/>
</dbReference>
<name>A0A1Y3GAX1_9EURY</name>
<organism evidence="3 4">
    <name type="scientific">Methanonatronarchaeum thermophilum</name>
    <dbReference type="NCBI Taxonomy" id="1927129"/>
    <lineage>
        <taxon>Archaea</taxon>
        <taxon>Methanobacteriati</taxon>
        <taxon>Methanobacteriota</taxon>
        <taxon>Methanonatronarchaeia</taxon>
        <taxon>Methanonatronarchaeales</taxon>
        <taxon>Methanonatronarchaeaceae</taxon>
        <taxon>Methanonatronarchaeum</taxon>
    </lineage>
</organism>